<dbReference type="EMBL" id="LGSZ01000047">
    <property type="protein sequence ID" value="KPH79976.1"/>
    <property type="molecule type" value="Genomic_DNA"/>
</dbReference>
<gene>
    <name evidence="1" type="ORF">AE618_15625</name>
</gene>
<dbReference type="PATRIC" id="fig|1526658.3.peg.4499"/>
<comment type="caution">
    <text evidence="1">The sequence shown here is derived from an EMBL/GenBank/DDBJ whole genome shotgun (WGS) entry which is preliminary data.</text>
</comment>
<evidence type="ECO:0000313" key="2">
    <source>
        <dbReference type="Proteomes" id="UP000037822"/>
    </source>
</evidence>
<keyword evidence="2" id="KW-1185">Reference proteome</keyword>
<organism evidence="1 2">
    <name type="scientific">Bosea vaviloviae</name>
    <dbReference type="NCBI Taxonomy" id="1526658"/>
    <lineage>
        <taxon>Bacteria</taxon>
        <taxon>Pseudomonadati</taxon>
        <taxon>Pseudomonadota</taxon>
        <taxon>Alphaproteobacteria</taxon>
        <taxon>Hyphomicrobiales</taxon>
        <taxon>Boseaceae</taxon>
        <taxon>Bosea</taxon>
    </lineage>
</organism>
<accession>A0A0N1F5H1</accession>
<sequence length="131" mass="15568">MFGEMLRRMSAQKAQEKASKLAAAQQSLPYQWVQANIPDIKRLMMEKAQAGENSCELGLEWNTIENKIERYKPIMSNEIFLDSPYHKDFCAAVYKELLKEIAPDRIRLIRSQKEIRYKGKRYTHEQWTLKW</sequence>
<protein>
    <submittedName>
        <fullName evidence="1">Uncharacterized protein</fullName>
    </submittedName>
</protein>
<reference evidence="1 2" key="1">
    <citation type="submission" date="2015-07" db="EMBL/GenBank/DDBJ databases">
        <title>Whole genome sequencing of Bosea vaviloviae isolated from cave pool.</title>
        <authorList>
            <person name="Tan N.E.H."/>
            <person name="Lee Y.P."/>
            <person name="Gan H.M."/>
            <person name="Barton H."/>
            <person name="Savka M.A."/>
        </authorList>
    </citation>
    <scope>NUCLEOTIDE SEQUENCE [LARGE SCALE GENOMIC DNA]</scope>
    <source>
        <strain evidence="1 2">SD260</strain>
    </source>
</reference>
<dbReference type="Proteomes" id="UP000037822">
    <property type="component" value="Unassembled WGS sequence"/>
</dbReference>
<evidence type="ECO:0000313" key="1">
    <source>
        <dbReference type="EMBL" id="KPH79976.1"/>
    </source>
</evidence>
<name>A0A0N1F5H1_9HYPH</name>
<dbReference type="AlphaFoldDB" id="A0A0N1F5H1"/>
<proteinExistence type="predicted"/>